<dbReference type="InterPro" id="IPR012675">
    <property type="entry name" value="Beta-grasp_dom_sf"/>
</dbReference>
<dbReference type="Pfam" id="PF00970">
    <property type="entry name" value="FAD_binding_6"/>
    <property type="match status" value="1"/>
</dbReference>
<dbReference type="InterPro" id="IPR001433">
    <property type="entry name" value="OxRdtase_FAD/NAD-bd"/>
</dbReference>
<dbReference type="CDD" id="cd00207">
    <property type="entry name" value="fer2"/>
    <property type="match status" value="1"/>
</dbReference>
<dbReference type="PANTHER" id="PTHR47354">
    <property type="entry name" value="NADH OXIDOREDUCTASE HCR"/>
    <property type="match status" value="1"/>
</dbReference>
<dbReference type="SUPFAM" id="SSF52343">
    <property type="entry name" value="Ferredoxin reductase-like, C-terminal NADP-linked domain"/>
    <property type="match status" value="1"/>
</dbReference>
<gene>
    <name evidence="4" type="ORF">AU255_14685</name>
</gene>
<proteinExistence type="predicted"/>
<dbReference type="InterPro" id="IPR036010">
    <property type="entry name" value="2Fe-2S_ferredoxin-like_sf"/>
</dbReference>
<dbReference type="Gene3D" id="3.10.20.30">
    <property type="match status" value="1"/>
</dbReference>
<dbReference type="PROSITE" id="PS51384">
    <property type="entry name" value="FAD_FR"/>
    <property type="match status" value="1"/>
</dbReference>
<dbReference type="InterPro" id="IPR050415">
    <property type="entry name" value="MRET"/>
</dbReference>
<evidence type="ECO:0000313" key="4">
    <source>
        <dbReference type="EMBL" id="OQK15473.1"/>
    </source>
</evidence>
<dbReference type="Pfam" id="PF00111">
    <property type="entry name" value="Fer2"/>
    <property type="match status" value="1"/>
</dbReference>
<feature type="domain" description="2Fe-2S ferredoxin-type" evidence="2">
    <location>
        <begin position="4"/>
        <end position="90"/>
    </location>
</feature>
<evidence type="ECO:0000313" key="5">
    <source>
        <dbReference type="Proteomes" id="UP000191980"/>
    </source>
</evidence>
<dbReference type="PRINTS" id="PR00371">
    <property type="entry name" value="FPNCR"/>
</dbReference>
<dbReference type="PROSITE" id="PS51085">
    <property type="entry name" value="2FE2S_FER_2"/>
    <property type="match status" value="1"/>
</dbReference>
<dbReference type="OrthoDB" id="9806195at2"/>
<dbReference type="CDD" id="cd06194">
    <property type="entry name" value="FNR_N-term_Iron_sulfur_binding"/>
    <property type="match status" value="1"/>
</dbReference>
<dbReference type="SUPFAM" id="SSF63380">
    <property type="entry name" value="Riboflavin synthase domain-like"/>
    <property type="match status" value="1"/>
</dbReference>
<sequence>MTRQKIQLGEQLILCQPDESLLDALLREQIDISHSCRQGVCQSCLLRSLDSPPSTAAQHGLKDGLKKQNYFLACLCYPQKAMRIAYSHHAEFITHGTVSAMQTLNAETLLLTLDLDEALDYYAGQFVNLQRNDGLMRSYSIANNRIHSKQLSFHIRRLAGGRFSGWAHEELRLGDRLAVSEPQGLCYYLPDKPESPLLLIGTGSGLAPLAGIINEALHQGHTGDIYLYHGSRDLNGLYWVEEMQALAEAHSNFHYRPCISSGEPPEHLFSGRANEVAFSQLPDLKGWRVYLCGHPDMVNNTKRQAFLKGASLSDIYADAFHVASNSLN</sequence>
<dbReference type="InterPro" id="IPR001041">
    <property type="entry name" value="2Fe-2S_ferredoxin-type"/>
</dbReference>
<dbReference type="PANTHER" id="PTHR47354:SF5">
    <property type="entry name" value="PROTEIN RFBI"/>
    <property type="match status" value="1"/>
</dbReference>
<dbReference type="SUPFAM" id="SSF54292">
    <property type="entry name" value="2Fe-2S ferredoxin-like"/>
    <property type="match status" value="1"/>
</dbReference>
<evidence type="ECO:0000259" key="3">
    <source>
        <dbReference type="PROSITE" id="PS51384"/>
    </source>
</evidence>
<dbReference type="Pfam" id="PF00175">
    <property type="entry name" value="NAD_binding_1"/>
    <property type="match status" value="1"/>
</dbReference>
<feature type="domain" description="FAD-binding FR-type" evidence="3">
    <location>
        <begin position="91"/>
        <end position="189"/>
    </location>
</feature>
<evidence type="ECO:0000256" key="1">
    <source>
        <dbReference type="ARBA" id="ARBA00034078"/>
    </source>
</evidence>
<dbReference type="InterPro" id="IPR008333">
    <property type="entry name" value="Cbr1-like_FAD-bd_dom"/>
</dbReference>
<dbReference type="Gene3D" id="3.40.50.80">
    <property type="entry name" value="Nucleotide-binding domain of ferredoxin-NADP reductase (FNR) module"/>
    <property type="match status" value="1"/>
</dbReference>
<dbReference type="Proteomes" id="UP000191980">
    <property type="component" value="Unassembled WGS sequence"/>
</dbReference>
<keyword evidence="5" id="KW-1185">Reference proteome</keyword>
<dbReference type="RefSeq" id="WP_080523721.1">
    <property type="nucleotide sequence ID" value="NZ_LPUF01000003.1"/>
</dbReference>
<dbReference type="InterPro" id="IPR001709">
    <property type="entry name" value="Flavoprot_Pyr_Nucl_cyt_Rdtase"/>
</dbReference>
<reference evidence="4 5" key="1">
    <citation type="submission" date="2015-12" db="EMBL/GenBank/DDBJ databases">
        <authorList>
            <person name="Shamseldin A."/>
            <person name="Moawad H."/>
            <person name="Abd El-Rahim W.M."/>
            <person name="Sadowsky M.J."/>
        </authorList>
    </citation>
    <scope>NUCLEOTIDE SEQUENCE [LARGE SCALE GENOMIC DNA]</scope>
    <source>
        <strain evidence="4 5">WF1</strain>
    </source>
</reference>
<dbReference type="EMBL" id="LPUF01000003">
    <property type="protein sequence ID" value="OQK15473.1"/>
    <property type="molecule type" value="Genomic_DNA"/>
</dbReference>
<comment type="caution">
    <text evidence="4">The sequence shown here is derived from an EMBL/GenBank/DDBJ whole genome shotgun (WGS) entry which is preliminary data.</text>
</comment>
<dbReference type="GO" id="GO:0016491">
    <property type="term" value="F:oxidoreductase activity"/>
    <property type="evidence" value="ECO:0007669"/>
    <property type="project" value="InterPro"/>
</dbReference>
<dbReference type="GO" id="GO:0051536">
    <property type="term" value="F:iron-sulfur cluster binding"/>
    <property type="evidence" value="ECO:0007669"/>
    <property type="project" value="InterPro"/>
</dbReference>
<dbReference type="PRINTS" id="PR00410">
    <property type="entry name" value="PHEHYDRXLASE"/>
</dbReference>
<comment type="cofactor">
    <cofactor evidence="1">
        <name>[2Fe-2S] cluster</name>
        <dbReference type="ChEBI" id="CHEBI:190135"/>
    </cofactor>
</comment>
<evidence type="ECO:0000259" key="2">
    <source>
        <dbReference type="PROSITE" id="PS51085"/>
    </source>
</evidence>
<dbReference type="AlphaFoldDB" id="A0A1V8M218"/>
<dbReference type="InterPro" id="IPR017927">
    <property type="entry name" value="FAD-bd_FR_type"/>
</dbReference>
<name>A0A1V8M218_9GAMM</name>
<dbReference type="Gene3D" id="2.40.30.10">
    <property type="entry name" value="Translation factors"/>
    <property type="match status" value="1"/>
</dbReference>
<protein>
    <submittedName>
        <fullName evidence="4">Oxygenase</fullName>
    </submittedName>
</protein>
<dbReference type="InterPro" id="IPR039261">
    <property type="entry name" value="FNR_nucleotide-bd"/>
</dbReference>
<accession>A0A1V8M218</accession>
<organism evidence="4 5">
    <name type="scientific">Methyloprofundus sedimenti</name>
    <dbReference type="NCBI Taxonomy" id="1420851"/>
    <lineage>
        <taxon>Bacteria</taxon>
        <taxon>Pseudomonadati</taxon>
        <taxon>Pseudomonadota</taxon>
        <taxon>Gammaproteobacteria</taxon>
        <taxon>Methylococcales</taxon>
        <taxon>Methylococcaceae</taxon>
        <taxon>Methyloprofundus</taxon>
    </lineage>
</organism>
<dbReference type="STRING" id="1420851.AU255_14685"/>
<dbReference type="InterPro" id="IPR017938">
    <property type="entry name" value="Riboflavin_synthase-like_b-brl"/>
</dbReference>